<comment type="caution">
    <text evidence="5">The sequence shown here is derived from an EMBL/GenBank/DDBJ whole genome shotgun (WGS) entry which is preliminary data.</text>
</comment>
<sequence>MNATRLDEEFTSSVHIYEPHRNGLPRLRPYFKALWQRKPFATEMSRASIRADNVNTFFGQIWQVLNPLFLACVYFLLVMIIRGRGNSFDANVERFVHLCAGLFVYHIFFAGCVRQGASSVVGGGKLLLNMSFPRLLLPLAEVRTAFVKFLPTLVVFFVILLGFGRPLHWEVIIAPAFFLMLGMFAAGMAMIFATMQVYFRDIGSFLPYMVRIWLYMSPILWYPDDPINTLNDAGIPEWVLHANPLYSMVGGWSELLVQGHIPEASWWIAASSWSVVALVTGALFFMSREREFAVRL</sequence>
<keyword evidence="4" id="KW-0812">Transmembrane</keyword>
<keyword evidence="3" id="KW-0813">Transport</keyword>
<evidence type="ECO:0000313" key="5">
    <source>
        <dbReference type="EMBL" id="NEE04081.1"/>
    </source>
</evidence>
<keyword evidence="6" id="KW-1185">Reference proteome</keyword>
<dbReference type="AlphaFoldDB" id="A0A6L9SIC3"/>
<feature type="transmembrane region" description="Helical" evidence="4">
    <location>
        <begin position="172"/>
        <end position="193"/>
    </location>
</feature>
<gene>
    <name evidence="5" type="ORF">G1H10_28320</name>
</gene>
<feature type="transmembrane region" description="Helical" evidence="4">
    <location>
        <begin position="135"/>
        <end position="160"/>
    </location>
</feature>
<feature type="transmembrane region" description="Helical" evidence="4">
    <location>
        <begin position="95"/>
        <end position="114"/>
    </location>
</feature>
<dbReference type="GO" id="GO:0005886">
    <property type="term" value="C:plasma membrane"/>
    <property type="evidence" value="ECO:0007669"/>
    <property type="project" value="UniProtKB-SubCell"/>
</dbReference>
<dbReference type="PANTHER" id="PTHR30413">
    <property type="entry name" value="INNER MEMBRANE TRANSPORT PERMEASE"/>
    <property type="match status" value="1"/>
</dbReference>
<evidence type="ECO:0000256" key="4">
    <source>
        <dbReference type="SAM" id="Phobius"/>
    </source>
</evidence>
<comment type="subcellular location">
    <subcellularLocation>
        <location evidence="1">Cell inner membrane</location>
        <topology evidence="1">Multi-pass membrane protein</topology>
    </subcellularLocation>
</comment>
<accession>A0A6L9SIC3</accession>
<keyword evidence="4" id="KW-1133">Transmembrane helix</keyword>
<feature type="transmembrane region" description="Helical" evidence="4">
    <location>
        <begin position="264"/>
        <end position="286"/>
    </location>
</feature>
<evidence type="ECO:0000256" key="3">
    <source>
        <dbReference type="ARBA" id="ARBA00022448"/>
    </source>
</evidence>
<keyword evidence="4" id="KW-0472">Membrane</keyword>
<evidence type="ECO:0000256" key="1">
    <source>
        <dbReference type="ARBA" id="ARBA00004429"/>
    </source>
</evidence>
<dbReference type="RefSeq" id="WP_163744311.1">
    <property type="nucleotide sequence ID" value="NZ_JAAGOA010000029.1"/>
</dbReference>
<evidence type="ECO:0000313" key="6">
    <source>
        <dbReference type="Proteomes" id="UP000475214"/>
    </source>
</evidence>
<name>A0A6L9SIC3_9ACTN</name>
<protein>
    <submittedName>
        <fullName evidence="5">ABC transporter permease</fullName>
    </submittedName>
</protein>
<dbReference type="EMBL" id="JAAGOA010000029">
    <property type="protein sequence ID" value="NEE04081.1"/>
    <property type="molecule type" value="Genomic_DNA"/>
</dbReference>
<dbReference type="GO" id="GO:0015920">
    <property type="term" value="P:lipopolysaccharide transport"/>
    <property type="evidence" value="ECO:0007669"/>
    <property type="project" value="TreeGrafter"/>
</dbReference>
<evidence type="ECO:0000256" key="2">
    <source>
        <dbReference type="ARBA" id="ARBA00007783"/>
    </source>
</evidence>
<dbReference type="Proteomes" id="UP000475214">
    <property type="component" value="Unassembled WGS sequence"/>
</dbReference>
<organism evidence="5 6">
    <name type="scientific">Phytoactinopolyspora halotolerans</name>
    <dbReference type="NCBI Taxonomy" id="1981512"/>
    <lineage>
        <taxon>Bacteria</taxon>
        <taxon>Bacillati</taxon>
        <taxon>Actinomycetota</taxon>
        <taxon>Actinomycetes</taxon>
        <taxon>Jiangellales</taxon>
        <taxon>Jiangellaceae</taxon>
        <taxon>Phytoactinopolyspora</taxon>
    </lineage>
</organism>
<feature type="transmembrane region" description="Helical" evidence="4">
    <location>
        <begin position="64"/>
        <end position="83"/>
    </location>
</feature>
<comment type="similarity">
    <text evidence="2">Belongs to the ABC-2 integral membrane protein family.</text>
</comment>
<dbReference type="PANTHER" id="PTHR30413:SF8">
    <property type="entry name" value="TRANSPORT PERMEASE PROTEIN"/>
    <property type="match status" value="1"/>
</dbReference>
<proteinExistence type="inferred from homology"/>
<reference evidence="5 6" key="1">
    <citation type="submission" date="2020-02" db="EMBL/GenBank/DDBJ databases">
        <authorList>
            <person name="Li X.-J."/>
            <person name="Han X.-M."/>
        </authorList>
    </citation>
    <scope>NUCLEOTIDE SEQUENCE [LARGE SCALE GENOMIC DNA]</scope>
    <source>
        <strain evidence="5 6">CCTCC AB 2017055</strain>
    </source>
</reference>